<comment type="caution">
    <text evidence="3">The sequence shown here is derived from an EMBL/GenBank/DDBJ whole genome shotgun (WGS) entry which is preliminary data.</text>
</comment>
<organism evidence="3 4">
    <name type="scientific">Halocaridina rubra</name>
    <name type="common">Hawaiian red shrimp</name>
    <dbReference type="NCBI Taxonomy" id="373956"/>
    <lineage>
        <taxon>Eukaryota</taxon>
        <taxon>Metazoa</taxon>
        <taxon>Ecdysozoa</taxon>
        <taxon>Arthropoda</taxon>
        <taxon>Crustacea</taxon>
        <taxon>Multicrustacea</taxon>
        <taxon>Malacostraca</taxon>
        <taxon>Eumalacostraca</taxon>
        <taxon>Eucarida</taxon>
        <taxon>Decapoda</taxon>
        <taxon>Pleocyemata</taxon>
        <taxon>Caridea</taxon>
        <taxon>Atyoidea</taxon>
        <taxon>Atyidae</taxon>
        <taxon>Halocaridina</taxon>
    </lineage>
</organism>
<gene>
    <name evidence="3" type="ORF">SK128_027699</name>
</gene>
<evidence type="ECO:0000256" key="2">
    <source>
        <dbReference type="SAM" id="MobiDB-lite"/>
    </source>
</evidence>
<protein>
    <submittedName>
        <fullName evidence="3">Uncharacterized protein</fullName>
    </submittedName>
</protein>
<proteinExistence type="predicted"/>
<dbReference type="AlphaFoldDB" id="A0AAN8ZS64"/>
<name>A0AAN8ZS64_HALRR</name>
<keyword evidence="1" id="KW-0175">Coiled coil</keyword>
<evidence type="ECO:0000313" key="3">
    <source>
        <dbReference type="EMBL" id="KAK7001257.1"/>
    </source>
</evidence>
<feature type="coiled-coil region" evidence="1">
    <location>
        <begin position="495"/>
        <end position="590"/>
    </location>
</feature>
<sequence>MEETVMDEMDISETKKDHSRKRKPCRNSQNVQMHSYCLRYGVGSRNSSENGGLWAIKVESQEDQQGKRMKLYPLHVAQKETENVGDRLTFSECKDSGHFRKGELILDNYDNLQCVVTNRDPGSASHINSTCVMQTVRDDANLQVFDNFDSKVDATSMCFLSDKKSVNESCDNDLSLNQCKNLIVADKLPKVSEKDLQVLDDFTSKVDTDSSKIFFSSNENGNTLKIIDVRDICTKGAVCTESMSHDVIIHKDNTQVNDGVVSVDDPHSEYVDITVAGSTGNIDGKLFERTLDPVSLAVPDIIVNTQELNTPVSTPYTCVKIRDSSLSLSEASSSIDVYSREMEKNWDKNSRLICLEETSDYGKEEALLSTKLFESQRNKSHFDNEIVSSREYLTTESHDNEPIHLFPGKKLHCRNGIRGEKSAGSSTEIASPPITDSSSIFNQNMIASSDKGMDLVEADINYNFNFYKKEVNPTYQTVLKEKNKLETQAFENANLIKTLQKKDRALEERKELSDALQCERERSLGIREAADRALLVSEKEISVLREENKHLSKTLTEVRARHSVMLKDTIDRWKQKLHEIIKERDSLRGQLGELEFGRLLLQKELNLSPNPSADENFLQEIEALKILNKNLWQKENDLKAKQDKLSQLENSFLQVRDVHIHKEQQLKKKSARKLASSKQRDLHLREQIDITGNDAEKLKTLLGRMEKGKIKLRSILGIETYCGTAEFEEEIRRTSVILERLKVLEQKTLMSRKTSMEKEVQTQILKLPIDVTLKQTKDAAVQVILKYENVCNDTEVIARLEADLEAQRKLGTSLENRLAVKEGLIRNLVKCLQREYNDTLVDYEELMSDLVQIADESRRSMKKLEDLMKGQAF</sequence>
<feature type="region of interest" description="Disordered" evidence="2">
    <location>
        <begin position="1"/>
        <end position="26"/>
    </location>
</feature>
<accession>A0AAN8ZS64</accession>
<evidence type="ECO:0000256" key="1">
    <source>
        <dbReference type="SAM" id="Coils"/>
    </source>
</evidence>
<feature type="compositionally biased region" description="Acidic residues" evidence="2">
    <location>
        <begin position="1"/>
        <end position="11"/>
    </location>
</feature>
<reference evidence="3 4" key="1">
    <citation type="submission" date="2023-11" db="EMBL/GenBank/DDBJ databases">
        <title>Halocaridina rubra genome assembly.</title>
        <authorList>
            <person name="Smith C."/>
        </authorList>
    </citation>
    <scope>NUCLEOTIDE SEQUENCE [LARGE SCALE GENOMIC DNA]</scope>
    <source>
        <strain evidence="3">EP-1</strain>
        <tissue evidence="3">Whole</tissue>
    </source>
</reference>
<keyword evidence="4" id="KW-1185">Reference proteome</keyword>
<evidence type="ECO:0000313" key="4">
    <source>
        <dbReference type="Proteomes" id="UP001381693"/>
    </source>
</evidence>
<dbReference type="Proteomes" id="UP001381693">
    <property type="component" value="Unassembled WGS sequence"/>
</dbReference>
<feature type="coiled-coil region" evidence="1">
    <location>
        <begin position="624"/>
        <end position="651"/>
    </location>
</feature>
<dbReference type="EMBL" id="JAXCGZ010023946">
    <property type="protein sequence ID" value="KAK7001257.1"/>
    <property type="molecule type" value="Genomic_DNA"/>
</dbReference>